<sequence length="216" mass="24177">MAEKDKQAYALANGYTRSNDHESAEATFQYEEELKRQKRRKLFMYIIGTFFVFQIIVITLFALTVMKVKTPGLKLGNIDVQNLNFTSQTPPSFEMTFTTQIRIKNANFGPYKYDSSYVTFLYQGMTLVQVTIPKGKAGGRLTTKIGATVILNSKALPRVSNLGSDLDSGVLKLSSQAKISGKVVLMFVMKKKKSAEMNCTIEVNLATKRVQALECK</sequence>
<evidence type="ECO:0000313" key="2">
    <source>
        <dbReference type="EMBL" id="PRQ17564.1"/>
    </source>
</evidence>
<keyword evidence="1" id="KW-0472">Membrane</keyword>
<gene>
    <name evidence="2" type="ORF">RchiOBHm_Chr7g0196371</name>
</gene>
<dbReference type="EMBL" id="PDCK01000045">
    <property type="protein sequence ID" value="PRQ17564.1"/>
    <property type="molecule type" value="Genomic_DNA"/>
</dbReference>
<keyword evidence="1" id="KW-0812">Transmembrane</keyword>
<dbReference type="Gene3D" id="2.60.40.1820">
    <property type="match status" value="1"/>
</dbReference>
<dbReference type="PANTHER" id="PTHR31852">
    <property type="entry name" value="LATE EMBRYOGENESIS ABUNDANT (LEA) HYDROXYPROLINE-RICH GLYCOPROTEIN FAMILY"/>
    <property type="match status" value="1"/>
</dbReference>
<dbReference type="STRING" id="74649.A0A2P6P6M9"/>
<keyword evidence="1" id="KW-1133">Transmembrane helix</keyword>
<dbReference type="OMA" id="RIKNANF"/>
<proteinExistence type="predicted"/>
<comment type="caution">
    <text evidence="2">The sequence shown here is derived from an EMBL/GenBank/DDBJ whole genome shotgun (WGS) entry which is preliminary data.</text>
</comment>
<protein>
    <submittedName>
        <fullName evidence="2">Putative Late embryogenesis abundant protein, LEA-14</fullName>
    </submittedName>
</protein>
<reference evidence="2 3" key="1">
    <citation type="journal article" date="2018" name="Nat. Genet.">
        <title>The Rosa genome provides new insights in the design of modern roses.</title>
        <authorList>
            <person name="Bendahmane M."/>
        </authorList>
    </citation>
    <scope>NUCLEOTIDE SEQUENCE [LARGE SCALE GENOMIC DNA]</scope>
    <source>
        <strain evidence="3">cv. Old Blush</strain>
    </source>
</reference>
<name>A0A2P6P6M9_ROSCH</name>
<organism evidence="2 3">
    <name type="scientific">Rosa chinensis</name>
    <name type="common">China rose</name>
    <dbReference type="NCBI Taxonomy" id="74649"/>
    <lineage>
        <taxon>Eukaryota</taxon>
        <taxon>Viridiplantae</taxon>
        <taxon>Streptophyta</taxon>
        <taxon>Embryophyta</taxon>
        <taxon>Tracheophyta</taxon>
        <taxon>Spermatophyta</taxon>
        <taxon>Magnoliopsida</taxon>
        <taxon>eudicotyledons</taxon>
        <taxon>Gunneridae</taxon>
        <taxon>Pentapetalae</taxon>
        <taxon>rosids</taxon>
        <taxon>fabids</taxon>
        <taxon>Rosales</taxon>
        <taxon>Rosaceae</taxon>
        <taxon>Rosoideae</taxon>
        <taxon>Rosoideae incertae sedis</taxon>
        <taxon>Rosa</taxon>
    </lineage>
</organism>
<dbReference type="AlphaFoldDB" id="A0A2P6P6M9"/>
<feature type="transmembrane region" description="Helical" evidence="1">
    <location>
        <begin position="42"/>
        <end position="66"/>
    </location>
</feature>
<accession>A0A2P6P6M9</accession>
<dbReference type="Proteomes" id="UP000238479">
    <property type="component" value="Chromosome 7"/>
</dbReference>
<evidence type="ECO:0000256" key="1">
    <source>
        <dbReference type="SAM" id="Phobius"/>
    </source>
</evidence>
<dbReference type="InterPro" id="IPR055301">
    <property type="entry name" value="Lea14-like_2"/>
</dbReference>
<evidence type="ECO:0000313" key="3">
    <source>
        <dbReference type="Proteomes" id="UP000238479"/>
    </source>
</evidence>
<dbReference type="Gramene" id="PRQ17564">
    <property type="protein sequence ID" value="PRQ17564"/>
    <property type="gene ID" value="RchiOBHm_Chr7g0196371"/>
</dbReference>
<keyword evidence="3" id="KW-1185">Reference proteome</keyword>